<dbReference type="EMBL" id="MFGX01000064">
    <property type="protein sequence ID" value="OGF55067.1"/>
    <property type="molecule type" value="Genomic_DNA"/>
</dbReference>
<keyword evidence="5 11" id="KW-0812">Transmembrane</keyword>
<feature type="domain" description="PDZ" evidence="12">
    <location>
        <begin position="202"/>
        <end position="271"/>
    </location>
</feature>
<dbReference type="SMART" id="SM00228">
    <property type="entry name" value="PDZ"/>
    <property type="match status" value="3"/>
</dbReference>
<feature type="transmembrane region" description="Helical" evidence="11">
    <location>
        <begin position="497"/>
        <end position="515"/>
    </location>
</feature>
<evidence type="ECO:0000256" key="8">
    <source>
        <dbReference type="ARBA" id="ARBA00022989"/>
    </source>
</evidence>
<evidence type="ECO:0000256" key="7">
    <source>
        <dbReference type="ARBA" id="ARBA00022833"/>
    </source>
</evidence>
<comment type="similarity">
    <text evidence="3">Belongs to the peptidase M50B family.</text>
</comment>
<evidence type="ECO:0000256" key="4">
    <source>
        <dbReference type="ARBA" id="ARBA00022670"/>
    </source>
</evidence>
<keyword evidence="7" id="KW-0862">Zinc</keyword>
<comment type="cofactor">
    <cofactor evidence="1">
        <name>Zn(2+)</name>
        <dbReference type="ChEBI" id="CHEBI:29105"/>
    </cofactor>
</comment>
<evidence type="ECO:0000256" key="5">
    <source>
        <dbReference type="ARBA" id="ARBA00022692"/>
    </source>
</evidence>
<dbReference type="AlphaFoldDB" id="A0A1F5UV74"/>
<organism evidence="13 14">
    <name type="scientific">Fraserbacteria sp. (strain RBG_16_55_9)</name>
    <dbReference type="NCBI Taxonomy" id="1817864"/>
    <lineage>
        <taxon>Bacteria</taxon>
        <taxon>Candidatus Fraseribacteriota</taxon>
    </lineage>
</organism>
<comment type="subcellular location">
    <subcellularLocation>
        <location evidence="2">Membrane</location>
        <topology evidence="2">Multi-pass membrane protein</topology>
    </subcellularLocation>
</comment>
<evidence type="ECO:0000313" key="14">
    <source>
        <dbReference type="Proteomes" id="UP000179157"/>
    </source>
</evidence>
<dbReference type="Proteomes" id="UP000179157">
    <property type="component" value="Unassembled WGS sequence"/>
</dbReference>
<proteinExistence type="inferred from homology"/>
<evidence type="ECO:0000256" key="3">
    <source>
        <dbReference type="ARBA" id="ARBA00007931"/>
    </source>
</evidence>
<dbReference type="PANTHER" id="PTHR42837">
    <property type="entry name" value="REGULATOR OF SIGMA-E PROTEASE RSEP"/>
    <property type="match status" value="1"/>
</dbReference>
<evidence type="ECO:0000313" key="13">
    <source>
        <dbReference type="EMBL" id="OGF55067.1"/>
    </source>
</evidence>
<evidence type="ECO:0000259" key="12">
    <source>
        <dbReference type="SMART" id="SM00228"/>
    </source>
</evidence>
<dbReference type="InterPro" id="IPR036034">
    <property type="entry name" value="PDZ_sf"/>
</dbReference>
<evidence type="ECO:0000256" key="10">
    <source>
        <dbReference type="ARBA" id="ARBA00023136"/>
    </source>
</evidence>
<dbReference type="GO" id="GO:0006508">
    <property type="term" value="P:proteolysis"/>
    <property type="evidence" value="ECO:0007669"/>
    <property type="project" value="UniProtKB-KW"/>
</dbReference>
<feature type="domain" description="PDZ" evidence="12">
    <location>
        <begin position="272"/>
        <end position="361"/>
    </location>
</feature>
<keyword evidence="8 11" id="KW-1133">Transmembrane helix</keyword>
<dbReference type="GO" id="GO:0016020">
    <property type="term" value="C:membrane"/>
    <property type="evidence" value="ECO:0007669"/>
    <property type="project" value="UniProtKB-SubCell"/>
</dbReference>
<dbReference type="InterPro" id="IPR008915">
    <property type="entry name" value="Peptidase_M50"/>
</dbReference>
<dbReference type="InterPro" id="IPR041489">
    <property type="entry name" value="PDZ_6"/>
</dbReference>
<dbReference type="Pfam" id="PF02163">
    <property type="entry name" value="Peptidase_M50"/>
    <property type="match status" value="1"/>
</dbReference>
<dbReference type="PANTHER" id="PTHR42837:SF2">
    <property type="entry name" value="MEMBRANE METALLOPROTEASE ARASP2, CHLOROPLASTIC-RELATED"/>
    <property type="match status" value="1"/>
</dbReference>
<name>A0A1F5UV74_FRAXR</name>
<dbReference type="GO" id="GO:0004222">
    <property type="term" value="F:metalloendopeptidase activity"/>
    <property type="evidence" value="ECO:0007669"/>
    <property type="project" value="InterPro"/>
</dbReference>
<keyword evidence="9" id="KW-0482">Metalloprotease</keyword>
<reference evidence="13 14" key="1">
    <citation type="journal article" date="2016" name="Nat. Commun.">
        <title>Thousands of microbial genomes shed light on interconnected biogeochemical processes in an aquifer system.</title>
        <authorList>
            <person name="Anantharaman K."/>
            <person name="Brown C.T."/>
            <person name="Hug L.A."/>
            <person name="Sharon I."/>
            <person name="Castelle C.J."/>
            <person name="Probst A.J."/>
            <person name="Thomas B.C."/>
            <person name="Singh A."/>
            <person name="Wilkins M.J."/>
            <person name="Karaoz U."/>
            <person name="Brodie E.L."/>
            <person name="Williams K.H."/>
            <person name="Hubbard S.S."/>
            <person name="Banfield J.F."/>
        </authorList>
    </citation>
    <scope>NUCLEOTIDE SEQUENCE [LARGE SCALE GENOMIC DNA]</scope>
    <source>
        <strain evidence="14">RBG_16_55_9</strain>
    </source>
</reference>
<sequence>MLSILITILVFAFTISLLVFIHEGGHYLVAKRAGVWVHEFAIGFGPAIWRRKWGETQYALRILPLGGFVRLAGEEAQSEEDQQVPSDRLYTAKPPLARVAIVLAGPLMNILAAVLLMIAYFSFFGTPFVEIAEVAADSPARSVLQSGDKLIELRGEQIYFPEQIQSLVQRSEGHPLEAVIDRGGQRLTVAVTPYRENPNGPYFIGIHFSFPLNQIAELPEGSGLARQGLQKGDIIQAVDGKPIGSWPEFLQEMSSVLQKQSQISLRVRRGQTRLDLPIDSSQIAPHELKQVKPQYEPVPATYPIVQQVKPDSFLAQQGVRPGDRLISANGEEISSLSNLLRALLRASGGDGHVRLVLQQGEETRSLEFSVSGMGMPEILQGLQLQVAQRKPGIWASIPIGFRQIRDTIVLLYVGIKQVITGQASASEAFRGPVGIANLLGWSLTRGFDYFIRLVALLSLVLGVFNLIPFPALDGSRVVFALYEMVRGKPIPAEKEGWVHYVGFIFLMGLIVLITWQDIQRLFRGEL</sequence>
<evidence type="ECO:0000256" key="1">
    <source>
        <dbReference type="ARBA" id="ARBA00001947"/>
    </source>
</evidence>
<keyword evidence="4" id="KW-0645">Protease</keyword>
<dbReference type="Gene3D" id="2.30.42.10">
    <property type="match status" value="3"/>
</dbReference>
<accession>A0A1F5UV74</accession>
<dbReference type="CDD" id="cd06163">
    <property type="entry name" value="S2P-M50_PDZ_RseP-like"/>
    <property type="match status" value="2"/>
</dbReference>
<keyword evidence="6" id="KW-0378">Hydrolase</keyword>
<dbReference type="Pfam" id="PF17820">
    <property type="entry name" value="PDZ_6"/>
    <property type="match status" value="1"/>
</dbReference>
<feature type="transmembrane region" description="Helical" evidence="11">
    <location>
        <begin position="449"/>
        <end position="467"/>
    </location>
</feature>
<evidence type="ECO:0000256" key="11">
    <source>
        <dbReference type="SAM" id="Phobius"/>
    </source>
</evidence>
<evidence type="ECO:0000256" key="6">
    <source>
        <dbReference type="ARBA" id="ARBA00022801"/>
    </source>
</evidence>
<comment type="caution">
    <text evidence="13">The sequence shown here is derived from an EMBL/GenBank/DDBJ whole genome shotgun (WGS) entry which is preliminary data.</text>
</comment>
<protein>
    <recommendedName>
        <fullName evidence="12">PDZ domain-containing protein</fullName>
    </recommendedName>
</protein>
<feature type="transmembrane region" description="Helical" evidence="11">
    <location>
        <begin position="96"/>
        <end position="121"/>
    </location>
</feature>
<dbReference type="InterPro" id="IPR004387">
    <property type="entry name" value="Pept_M50_Zn"/>
</dbReference>
<keyword evidence="10 11" id="KW-0472">Membrane</keyword>
<evidence type="ECO:0000256" key="9">
    <source>
        <dbReference type="ARBA" id="ARBA00023049"/>
    </source>
</evidence>
<evidence type="ECO:0000256" key="2">
    <source>
        <dbReference type="ARBA" id="ARBA00004141"/>
    </source>
</evidence>
<dbReference type="SUPFAM" id="SSF50156">
    <property type="entry name" value="PDZ domain-like"/>
    <property type="match status" value="3"/>
</dbReference>
<dbReference type="InterPro" id="IPR001478">
    <property type="entry name" value="PDZ"/>
</dbReference>
<dbReference type="STRING" id="1817864.A2Z21_04565"/>
<feature type="domain" description="PDZ" evidence="12">
    <location>
        <begin position="119"/>
        <end position="184"/>
    </location>
</feature>
<gene>
    <name evidence="13" type="ORF">A2Z21_04565</name>
</gene>